<keyword evidence="3" id="KW-1185">Reference proteome</keyword>
<dbReference type="SUPFAM" id="SSF103473">
    <property type="entry name" value="MFS general substrate transporter"/>
    <property type="match status" value="1"/>
</dbReference>
<name>A0A1H9RME3_9ACTN</name>
<protein>
    <submittedName>
        <fullName evidence="2">MFS/sugar transport protein</fullName>
    </submittedName>
</protein>
<sequence>MALDNVFGLTVQPLIGMVSDHTMSPWGRRIPFALFCAPVAAVALATMPFVPKSAVPGLIAVVVVYALVMAMWRAPMVALMPDLTESAHRSRANG</sequence>
<dbReference type="PANTHER" id="PTHR23528">
    <property type="match status" value="1"/>
</dbReference>
<dbReference type="Proteomes" id="UP000198815">
    <property type="component" value="Unassembled WGS sequence"/>
</dbReference>
<feature type="transmembrane region" description="Helical" evidence="1">
    <location>
        <begin position="55"/>
        <end position="72"/>
    </location>
</feature>
<keyword evidence="1" id="KW-0472">Membrane</keyword>
<evidence type="ECO:0000256" key="1">
    <source>
        <dbReference type="SAM" id="Phobius"/>
    </source>
</evidence>
<dbReference type="EMBL" id="FOGZ01000008">
    <property type="protein sequence ID" value="SER73922.1"/>
    <property type="molecule type" value="Genomic_DNA"/>
</dbReference>
<evidence type="ECO:0000313" key="2">
    <source>
        <dbReference type="EMBL" id="SER73922.1"/>
    </source>
</evidence>
<dbReference type="AlphaFoldDB" id="A0A1H9RME3"/>
<reference evidence="2 3" key="1">
    <citation type="submission" date="2016-10" db="EMBL/GenBank/DDBJ databases">
        <authorList>
            <person name="de Groot N.N."/>
        </authorList>
    </citation>
    <scope>NUCLEOTIDE SEQUENCE [LARGE SCALE GENOMIC DNA]</scope>
    <source>
        <strain evidence="2 3">DSM 16859</strain>
    </source>
</reference>
<dbReference type="PANTHER" id="PTHR23528:SF1">
    <property type="entry name" value="MAJOR FACILITATOR SUPERFAMILY (MFS) PROFILE DOMAIN-CONTAINING PROTEIN"/>
    <property type="match status" value="1"/>
</dbReference>
<evidence type="ECO:0000313" key="3">
    <source>
        <dbReference type="Proteomes" id="UP000198815"/>
    </source>
</evidence>
<dbReference type="InterPro" id="IPR036259">
    <property type="entry name" value="MFS_trans_sf"/>
</dbReference>
<proteinExistence type="predicted"/>
<feature type="transmembrane region" description="Helical" evidence="1">
    <location>
        <begin position="30"/>
        <end position="49"/>
    </location>
</feature>
<keyword evidence="2" id="KW-0813">Transport</keyword>
<gene>
    <name evidence="2" type="ORF">SAMN05443377_10834</name>
</gene>
<accession>A0A1H9RME3</accession>
<organism evidence="2 3">
    <name type="scientific">Propionibacterium cyclohexanicum</name>
    <dbReference type="NCBI Taxonomy" id="64702"/>
    <lineage>
        <taxon>Bacteria</taxon>
        <taxon>Bacillati</taxon>
        <taxon>Actinomycetota</taxon>
        <taxon>Actinomycetes</taxon>
        <taxon>Propionibacteriales</taxon>
        <taxon>Propionibacteriaceae</taxon>
        <taxon>Propionibacterium</taxon>
    </lineage>
</organism>
<dbReference type="Gene3D" id="1.20.1250.20">
    <property type="entry name" value="MFS general substrate transporter like domains"/>
    <property type="match status" value="1"/>
</dbReference>
<keyword evidence="1" id="KW-0812">Transmembrane</keyword>
<dbReference type="Pfam" id="PF13347">
    <property type="entry name" value="MFS_2"/>
    <property type="match status" value="1"/>
</dbReference>
<keyword evidence="1" id="KW-1133">Transmembrane helix</keyword>
<dbReference type="STRING" id="64702.SAMN05443377_10834"/>
<keyword evidence="2" id="KW-0762">Sugar transport</keyword>